<comment type="catalytic activity">
    <reaction evidence="1">
        <text>coproporphyrinogen III + 3 O2 = coproporphyrin III + 3 H2O2</text>
        <dbReference type="Rhea" id="RHEA:43436"/>
        <dbReference type="ChEBI" id="CHEBI:15379"/>
        <dbReference type="ChEBI" id="CHEBI:16240"/>
        <dbReference type="ChEBI" id="CHEBI:57309"/>
        <dbReference type="ChEBI" id="CHEBI:131725"/>
        <dbReference type="EC" id="1.3.3.15"/>
    </reaction>
    <physiologicalReaction direction="left-to-right" evidence="1">
        <dbReference type="Rhea" id="RHEA:43437"/>
    </physiologicalReaction>
</comment>
<dbReference type="Proteomes" id="UP000009885">
    <property type="component" value="Unassembled WGS sequence"/>
</dbReference>
<keyword evidence="7 11" id="KW-0285">Flavoprotein</keyword>
<organism evidence="13 14">
    <name type="scientific">Staphylococcus massiliensis S46</name>
    <dbReference type="NCBI Taxonomy" id="1229783"/>
    <lineage>
        <taxon>Bacteria</taxon>
        <taxon>Bacillati</taxon>
        <taxon>Bacillota</taxon>
        <taxon>Bacilli</taxon>
        <taxon>Bacillales</taxon>
        <taxon>Staphylococcaceae</taxon>
        <taxon>Staphylococcus</taxon>
    </lineage>
</organism>
<dbReference type="Gene3D" id="3.90.660.20">
    <property type="entry name" value="Protoporphyrinogen oxidase, mitochondrial, domain 2"/>
    <property type="match status" value="1"/>
</dbReference>
<dbReference type="eggNOG" id="COG1232">
    <property type="taxonomic scope" value="Bacteria"/>
</dbReference>
<dbReference type="PANTHER" id="PTHR42923:SF3">
    <property type="entry name" value="PROTOPORPHYRINOGEN OXIDASE"/>
    <property type="match status" value="1"/>
</dbReference>
<dbReference type="SUPFAM" id="SSF54373">
    <property type="entry name" value="FAD-linked reductases, C-terminal domain"/>
    <property type="match status" value="1"/>
</dbReference>
<dbReference type="Gene3D" id="1.10.3110.10">
    <property type="entry name" value="protoporphyrinogen ix oxidase, domain 3"/>
    <property type="match status" value="1"/>
</dbReference>
<comment type="cofactor">
    <cofactor evidence="2 11">
        <name>FAD</name>
        <dbReference type="ChEBI" id="CHEBI:57692"/>
    </cofactor>
</comment>
<comment type="pathway">
    <text evidence="3 11">Porphyrin-containing compound metabolism; protoheme biosynthesis.</text>
</comment>
<keyword evidence="8 11" id="KW-0274">FAD</keyword>
<comment type="subcellular location">
    <subcellularLocation>
        <location evidence="11">Cytoplasm</location>
    </subcellularLocation>
</comment>
<evidence type="ECO:0000259" key="12">
    <source>
        <dbReference type="Pfam" id="PF01593"/>
    </source>
</evidence>
<proteinExistence type="inferred from homology"/>
<comment type="function">
    <text evidence="11">Involved in coproporphyrin-dependent heme b biosynthesis. Catalyzes the oxidation of coproporphyrinogen III to coproporphyrin III.</text>
</comment>
<keyword evidence="9 11" id="KW-0560">Oxidoreductase</keyword>
<keyword evidence="14" id="KW-1185">Reference proteome</keyword>
<dbReference type="STRING" id="1229783.C273_08951"/>
<dbReference type="GO" id="GO:0006783">
    <property type="term" value="P:heme biosynthetic process"/>
    <property type="evidence" value="ECO:0007669"/>
    <property type="project" value="UniProtKB-UniRule"/>
</dbReference>
<sequence>MTQSIAIIGAGISGLTSAYYLKKNFPEYDVTIYEASVHTGGKIHTVRRNGFTIELGPESYLGRKHIMTDIAKELGMEDEIVTNETGQAYIYANNELYKIPGGSILGIPTDWKPFYQSKLISRKGKMRAGRELFIRPLAMDKDMSVGTFFRKRLGDEVLENLVEPLMGGIYGANIDELSLMSTFPNFKEQEERYGSLIKGMRQVKKEREKNKEEGAPKGQFNQFKNGLGSFIDKLVEYLRKEGVNFMFGTKVEKLNHTEEGVDLTLNNSDVQSFEGTIITTPHQAFIDWFKDDPKMDYFKTMPSTSVATVVLAFDEKDIENTYDGTGFVIARSSNTNITACTWTSKKWPHTTPEGKVLVRAYVGKPGETIIEDSSKAELVELVLEDLSKMMNIKGRPVLELVTKMPNSMPQYLVGHRDEIKAIKHHVKETYPNIEMTGASFEAVGLPDCISQASQAVQSLMMTLKTK</sequence>
<evidence type="ECO:0000256" key="8">
    <source>
        <dbReference type="ARBA" id="ARBA00022827"/>
    </source>
</evidence>
<dbReference type="InterPro" id="IPR002937">
    <property type="entry name" value="Amino_oxidase"/>
</dbReference>
<dbReference type="InterPro" id="IPR050464">
    <property type="entry name" value="Zeta_carotene_desat/Oxidored"/>
</dbReference>
<evidence type="ECO:0000256" key="2">
    <source>
        <dbReference type="ARBA" id="ARBA00001974"/>
    </source>
</evidence>
<dbReference type="SUPFAM" id="SSF51905">
    <property type="entry name" value="FAD/NAD(P)-binding domain"/>
    <property type="match status" value="1"/>
</dbReference>
<comment type="similarity">
    <text evidence="4 11">Belongs to the protoporphyrinogen/coproporphyrinogen oxidase family. Coproporphyrinogen III oxidase subfamily.</text>
</comment>
<name>K9AVE9_9STAP</name>
<dbReference type="InterPro" id="IPR036188">
    <property type="entry name" value="FAD/NAD-bd_sf"/>
</dbReference>
<dbReference type="GO" id="GO:0005737">
    <property type="term" value="C:cytoplasm"/>
    <property type="evidence" value="ECO:0007669"/>
    <property type="project" value="UniProtKB-SubCell"/>
</dbReference>
<dbReference type="EC" id="1.3.3.15" evidence="5 11"/>
<evidence type="ECO:0000256" key="5">
    <source>
        <dbReference type="ARBA" id="ARBA00012402"/>
    </source>
</evidence>
<dbReference type="Pfam" id="PF01593">
    <property type="entry name" value="Amino_oxidase"/>
    <property type="match status" value="1"/>
</dbReference>
<reference evidence="13 14" key="1">
    <citation type="journal article" date="2013" name="Genome Announc.">
        <title>Genome Sequence of Staphylococcus massiliensis Strain S46, Isolated from the Surface of Healthy Human Skin.</title>
        <authorList>
            <person name="Srivastav R."/>
            <person name="Singh A."/>
            <person name="Jangir P.K."/>
            <person name="Kumari C."/>
            <person name="Muduli S."/>
            <person name="Sharma R."/>
        </authorList>
    </citation>
    <scope>NUCLEOTIDE SEQUENCE [LARGE SCALE GENOMIC DNA]</scope>
    <source>
        <strain evidence="13 14">S46</strain>
    </source>
</reference>
<evidence type="ECO:0000256" key="11">
    <source>
        <dbReference type="RuleBase" id="RU364052"/>
    </source>
</evidence>
<accession>K9AVE9</accession>
<gene>
    <name evidence="13" type="ORF">C273_08951</name>
</gene>
<dbReference type="NCBIfam" id="TIGR00562">
    <property type="entry name" value="proto_IX_ox"/>
    <property type="match status" value="1"/>
</dbReference>
<keyword evidence="10 11" id="KW-0350">Heme biosynthesis</keyword>
<dbReference type="EMBL" id="AMSQ01000016">
    <property type="protein sequence ID" value="EKU46567.1"/>
    <property type="molecule type" value="Genomic_DNA"/>
</dbReference>
<dbReference type="PANTHER" id="PTHR42923">
    <property type="entry name" value="PROTOPORPHYRINOGEN OXIDASE"/>
    <property type="match status" value="1"/>
</dbReference>
<evidence type="ECO:0000256" key="4">
    <source>
        <dbReference type="ARBA" id="ARBA00008310"/>
    </source>
</evidence>
<evidence type="ECO:0000313" key="13">
    <source>
        <dbReference type="EMBL" id="EKU46567.1"/>
    </source>
</evidence>
<protein>
    <recommendedName>
        <fullName evidence="6 11">Coproporphyrinogen III oxidase</fullName>
        <ecNumber evidence="5 11">1.3.3.15</ecNumber>
    </recommendedName>
</protein>
<dbReference type="NCBIfam" id="NF008845">
    <property type="entry name" value="PRK11883.1-5"/>
    <property type="match status" value="1"/>
</dbReference>
<comment type="caution">
    <text evidence="13">The sequence shown here is derived from an EMBL/GenBank/DDBJ whole genome shotgun (WGS) entry which is preliminary data.</text>
</comment>
<evidence type="ECO:0000256" key="3">
    <source>
        <dbReference type="ARBA" id="ARBA00004744"/>
    </source>
</evidence>
<evidence type="ECO:0000256" key="6">
    <source>
        <dbReference type="ARBA" id="ARBA00019046"/>
    </source>
</evidence>
<dbReference type="OrthoDB" id="9805195at2"/>
<dbReference type="UniPathway" id="UPA00252"/>
<dbReference type="RefSeq" id="WP_009384116.1">
    <property type="nucleotide sequence ID" value="NZ_AMSQ01000016.1"/>
</dbReference>
<dbReference type="GO" id="GO:0004729">
    <property type="term" value="F:oxygen-dependent protoporphyrinogen oxidase activity"/>
    <property type="evidence" value="ECO:0007669"/>
    <property type="project" value="UniProtKB-UniRule"/>
</dbReference>
<keyword evidence="11" id="KW-0963">Cytoplasm</keyword>
<evidence type="ECO:0000256" key="10">
    <source>
        <dbReference type="ARBA" id="ARBA00023133"/>
    </source>
</evidence>
<evidence type="ECO:0000313" key="14">
    <source>
        <dbReference type="Proteomes" id="UP000009885"/>
    </source>
</evidence>
<evidence type="ECO:0000256" key="1">
    <source>
        <dbReference type="ARBA" id="ARBA00001755"/>
    </source>
</evidence>
<dbReference type="InterPro" id="IPR004572">
    <property type="entry name" value="Protoporphyrinogen_oxidase"/>
</dbReference>
<evidence type="ECO:0000256" key="7">
    <source>
        <dbReference type="ARBA" id="ARBA00022630"/>
    </source>
</evidence>
<dbReference type="AlphaFoldDB" id="K9AVE9"/>
<feature type="domain" description="Amine oxidase" evidence="12">
    <location>
        <begin position="12"/>
        <end position="458"/>
    </location>
</feature>
<dbReference type="Gene3D" id="3.50.50.60">
    <property type="entry name" value="FAD/NAD(P)-binding domain"/>
    <property type="match status" value="1"/>
</dbReference>
<evidence type="ECO:0000256" key="9">
    <source>
        <dbReference type="ARBA" id="ARBA00023002"/>
    </source>
</evidence>
<dbReference type="PATRIC" id="fig|1229783.3.peg.1799"/>